<keyword evidence="4" id="KW-1185">Reference proteome</keyword>
<dbReference type="PANTHER" id="PTHR33096">
    <property type="entry name" value="CXC2 DOMAIN-CONTAINING PROTEIN"/>
    <property type="match status" value="1"/>
</dbReference>
<reference evidence="3" key="1">
    <citation type="submission" date="2023-03" db="EMBL/GenBank/DDBJ databases">
        <title>Massive genome expansion in bonnet fungi (Mycena s.s.) driven by repeated elements and novel gene families across ecological guilds.</title>
        <authorList>
            <consortium name="Lawrence Berkeley National Laboratory"/>
            <person name="Harder C.B."/>
            <person name="Miyauchi S."/>
            <person name="Viragh M."/>
            <person name="Kuo A."/>
            <person name="Thoen E."/>
            <person name="Andreopoulos B."/>
            <person name="Lu D."/>
            <person name="Skrede I."/>
            <person name="Drula E."/>
            <person name="Henrissat B."/>
            <person name="Morin E."/>
            <person name="Kohler A."/>
            <person name="Barry K."/>
            <person name="LaButti K."/>
            <person name="Morin E."/>
            <person name="Salamov A."/>
            <person name="Lipzen A."/>
            <person name="Mereny Z."/>
            <person name="Hegedus B."/>
            <person name="Baldrian P."/>
            <person name="Stursova M."/>
            <person name="Weitz H."/>
            <person name="Taylor A."/>
            <person name="Grigoriev I.V."/>
            <person name="Nagy L.G."/>
            <person name="Martin F."/>
            <person name="Kauserud H."/>
        </authorList>
    </citation>
    <scope>NUCLEOTIDE SEQUENCE</scope>
    <source>
        <strain evidence="3">CBHHK182m</strain>
    </source>
</reference>
<dbReference type="Pfam" id="PF18803">
    <property type="entry name" value="CxC2"/>
    <property type="match status" value="2"/>
</dbReference>
<dbReference type="InterPro" id="IPR040521">
    <property type="entry name" value="KDZ"/>
</dbReference>
<feature type="compositionally biased region" description="Basic and acidic residues" evidence="1">
    <location>
        <begin position="1421"/>
        <end position="1432"/>
    </location>
</feature>
<comment type="caution">
    <text evidence="3">The sequence shown here is derived from an EMBL/GenBank/DDBJ whole genome shotgun (WGS) entry which is preliminary data.</text>
</comment>
<dbReference type="Pfam" id="PF18758">
    <property type="entry name" value="KDZ"/>
    <property type="match status" value="1"/>
</dbReference>
<feature type="compositionally biased region" description="Acidic residues" evidence="1">
    <location>
        <begin position="1821"/>
        <end position="1833"/>
    </location>
</feature>
<feature type="region of interest" description="Disordered" evidence="1">
    <location>
        <begin position="301"/>
        <end position="349"/>
    </location>
</feature>
<dbReference type="Proteomes" id="UP001215598">
    <property type="component" value="Unassembled WGS sequence"/>
</dbReference>
<dbReference type="PANTHER" id="PTHR33096:SF1">
    <property type="entry name" value="CXC1-LIKE CYSTEINE CLUSTER ASSOCIATED WITH KDZ TRANSPOSASES DOMAIN-CONTAINING PROTEIN"/>
    <property type="match status" value="1"/>
</dbReference>
<name>A0AAD7MEV0_9AGAR</name>
<dbReference type="EMBL" id="JARKIB010000341">
    <property type="protein sequence ID" value="KAJ7713567.1"/>
    <property type="molecule type" value="Genomic_DNA"/>
</dbReference>
<feature type="region of interest" description="Disordered" evidence="1">
    <location>
        <begin position="169"/>
        <end position="201"/>
    </location>
</feature>
<gene>
    <name evidence="3" type="ORF">B0H16DRAFT_1743268</name>
</gene>
<feature type="compositionally biased region" description="Basic residues" evidence="1">
    <location>
        <begin position="170"/>
        <end position="179"/>
    </location>
</feature>
<dbReference type="CDD" id="cd19757">
    <property type="entry name" value="Bbox1"/>
    <property type="match status" value="1"/>
</dbReference>
<evidence type="ECO:0000313" key="4">
    <source>
        <dbReference type="Proteomes" id="UP001215598"/>
    </source>
</evidence>
<dbReference type="InterPro" id="IPR041457">
    <property type="entry name" value="CxC2_KDZ-assoc"/>
</dbReference>
<feature type="region of interest" description="Disordered" evidence="1">
    <location>
        <begin position="1816"/>
        <end position="1867"/>
    </location>
</feature>
<protein>
    <recommendedName>
        <fullName evidence="2">CxC2-like cysteine cluster KDZ transposase-associated domain-containing protein</fullName>
    </recommendedName>
</protein>
<sequence>MDPGLQDMDFAHILQLEAEDQQRLREPGGCPMSCDTCNQVTGNLFRCRTCFWPRIICRSCTLARHAEQPLHRIEGVPDFKGTTLAMMGLVVFLGHGGAKCPRGVRDADFTILGLDGAHDVNLDFCGCDHARTRGEQLEAMRLHGWRSSHTALDFEMARYREDLGLIQAKPQKKKTRKEGKKAVNNNRAAHTARPAPRHPAWSMGVAPPMRSIKAMFSCSVPFYPGARYSGLVSHESHDSKKYYLSRHPTNPAVFTQYDQRGPLTRGLDPEPDVQGYIGIRAVSNAIYRFCIATHNHDVTSAPRQASLTEPPLPVDQLLDWTPTAPSGRAERKKRVPTPQDPSPVRSPSPQTYVQLMDRIWFQRDKTPGYVYKEPVPYAYGSPLLPNPQPRHPNAAPIAGVVPESTQQCAGPASKKQVVVKVPALVNVRQAVPAVASPPNAVVNARQESCARTQAEAAIMRTPGATWLHVDSLASAGDWLLTEGLAKILFMTSDGWGSLSPFAAKQYMDEHPKARLRIVSSLVEGESWVKSLGGPRRRPLSGLPLAAAVCAAASGSSIASRDGRRRRWSVLLQRPADQRHQPPTSTATKCYVLGYELGAAVPEDVPIDLAKYYVVGYELGAAVLEDVPIDRDKGYVFGYDLGILMSRKTASNQGRVVADGESIPNYLATAATFYYYWVEAPGRLQRTFHWQAMSDAVVIEVLLWILWKAHCYLQWGPGTKTWWFEGKGLQESNIPLPLLFNLSSVLAMPRKKGGRERIADSDTEGSDTADVDLIPERHIHRGPDGLMRREFAVVETVASPTKPKKTFAGLRSDSAVPEAFAEVWAEEEEEEAPVYDMLPKEPRALRPSDNPLGEWVRKKKPQTYLDELIQLEGKGDYQVDERCIICGVAPGVYRCRECFTDDLYCKKCIVAGHHQTPLHVVEMWDEEKFEPTTLKALGLRMQLGHGMPNKARLREGRCANPQRAVDDDFVVIDNNRIHEVGLDFCGCETAQPHDIQLLRARWYPSTGKHPRTAATFKVLKRFDLTTLESHCAVKEFYLTIARASDNTGTVRIRDRYDEFMRMTREWRHLMMLKRAGRGHDPAGVEATKAGECALLCPACPQPGKNLPPNWKDTRKSRRFLYALFLALDANFRMRRKKVSSEEKDPSLGDGWSFYCEIAPYYSYLAKNWKQKQERSTCVAHDAVDKPDRESRGTASSGIATVDCARHNMKRPSSVGDLQLGERYINMDYIFFIGLAGSELTELFVSYDIACQWHKNIWERMKTFDREVRFACNILFSFHLTRWVGMTDGEAPERGWAMLNPLASSTAEMGPGNRRDAINHAFNDMNHKKILGLGKAMLDKLVDCVPELIGASTELEELEKSLRDLGAGATLTQWRAEVEAWEQDASNPNPFARKGQRKTVVDVRRQMAEEVQNEMEDAMGGVNEERGDDEGKGDDQEEVASDEMHATEWVGMGLQLEELQRVLGFDVGKIGNHPTAEQQANVTERGNKLRRKLLTWMDAQALFIPHVAVLRAEEDRARKRISATQVQPGVQVQHMALWLPSAIVDRVPCDEQLYEYEFRLREAQAHEALDDVRQQLLLRTHLYKHKDRFVRGVKANSRSQTKIEGVEERTRRSAERYRAAWRALKGLGRHLGRKDWEKRLRPLSAEDVRGMPRALFQDPERKKLLMKKGPAAREKAREAGAEAKARMSWIWRSPGVDEEEEEEEGGMSEALRIEWAKTRARFLRQSEQLDLLEEEMRRILQFLRWRAEWWDARAGQRPHAPEDEAEAVPGVAYAPKHPAYTEGNVAYAKRQATILRTRAQQFEEMWVDAPDFISMGRTALGDGEAEAEAEEEAEADGGVSEEQMDVDDARGDEQPIPPRPLAQGEPRRS</sequence>
<evidence type="ECO:0000256" key="1">
    <source>
        <dbReference type="SAM" id="MobiDB-lite"/>
    </source>
</evidence>
<feature type="domain" description="CxC2-like cysteine cluster KDZ transposase-associated" evidence="2">
    <location>
        <begin position="933"/>
        <end position="1047"/>
    </location>
</feature>
<evidence type="ECO:0000259" key="2">
    <source>
        <dbReference type="Pfam" id="PF18803"/>
    </source>
</evidence>
<organism evidence="3 4">
    <name type="scientific">Mycena metata</name>
    <dbReference type="NCBI Taxonomy" id="1033252"/>
    <lineage>
        <taxon>Eukaryota</taxon>
        <taxon>Fungi</taxon>
        <taxon>Dikarya</taxon>
        <taxon>Basidiomycota</taxon>
        <taxon>Agaricomycotina</taxon>
        <taxon>Agaricomycetes</taxon>
        <taxon>Agaricomycetidae</taxon>
        <taxon>Agaricales</taxon>
        <taxon>Marasmiineae</taxon>
        <taxon>Mycenaceae</taxon>
        <taxon>Mycena</taxon>
    </lineage>
</organism>
<feature type="domain" description="CxC2-like cysteine cluster KDZ transposase-associated" evidence="2">
    <location>
        <begin position="84"/>
        <end position="143"/>
    </location>
</feature>
<feature type="region of interest" description="Disordered" evidence="1">
    <location>
        <begin position="1411"/>
        <end position="1438"/>
    </location>
</feature>
<accession>A0AAD7MEV0</accession>
<proteinExistence type="predicted"/>
<feature type="compositionally biased region" description="Low complexity" evidence="1">
    <location>
        <begin position="184"/>
        <end position="200"/>
    </location>
</feature>
<evidence type="ECO:0000313" key="3">
    <source>
        <dbReference type="EMBL" id="KAJ7713567.1"/>
    </source>
</evidence>